<evidence type="ECO:0000313" key="2">
    <source>
        <dbReference type="Proteomes" id="UP000245379"/>
    </source>
</evidence>
<accession>A0A317EIQ8</accession>
<dbReference type="PIRSF" id="PIRSF037205">
    <property type="entry name" value="UCP037205"/>
    <property type="match status" value="1"/>
</dbReference>
<keyword evidence="2" id="KW-1185">Reference proteome</keyword>
<gene>
    <name evidence="1" type="ORF">DHW03_17245</name>
</gene>
<dbReference type="PANTHER" id="PTHR37463:SF5">
    <property type="entry name" value="DUF2256 DOMAIN-CONTAINING PROTEIN"/>
    <property type="match status" value="1"/>
</dbReference>
<dbReference type="OrthoDB" id="27194at2"/>
<dbReference type="Proteomes" id="UP000245379">
    <property type="component" value="Unassembled WGS sequence"/>
</dbReference>
<dbReference type="InterPro" id="IPR017136">
    <property type="entry name" value="UCP037205"/>
</dbReference>
<organism evidence="1 2">
    <name type="scientific">Pedobacter yonginense</name>
    <dbReference type="NCBI Taxonomy" id="651869"/>
    <lineage>
        <taxon>Bacteria</taxon>
        <taxon>Pseudomonadati</taxon>
        <taxon>Bacteroidota</taxon>
        <taxon>Sphingobacteriia</taxon>
        <taxon>Sphingobacteriales</taxon>
        <taxon>Sphingobacteriaceae</taxon>
        <taxon>Pedobacter</taxon>
    </lineage>
</organism>
<dbReference type="AlphaFoldDB" id="A0A317EIQ8"/>
<dbReference type="EMBL" id="QGNZ01000004">
    <property type="protein sequence ID" value="PWS26522.1"/>
    <property type="molecule type" value="Genomic_DNA"/>
</dbReference>
<dbReference type="PANTHER" id="PTHR37463">
    <property type="entry name" value="GSL3115 PROTEIN"/>
    <property type="match status" value="1"/>
</dbReference>
<protein>
    <submittedName>
        <fullName evidence="1">DUF2256 domain-containing protein</fullName>
    </submittedName>
</protein>
<dbReference type="Pfam" id="PF10013">
    <property type="entry name" value="DUF2256"/>
    <property type="match status" value="1"/>
</dbReference>
<name>A0A317EIQ8_9SPHI</name>
<comment type="caution">
    <text evidence="1">The sequence shown here is derived from an EMBL/GenBank/DDBJ whole genome shotgun (WGS) entry which is preliminary data.</text>
</comment>
<proteinExistence type="predicted"/>
<evidence type="ECO:0000313" key="1">
    <source>
        <dbReference type="EMBL" id="PWS26522.1"/>
    </source>
</evidence>
<reference evidence="1 2" key="1">
    <citation type="submission" date="2018-05" db="EMBL/GenBank/DDBJ databases">
        <title>Pedobacter paludis sp. nov., isolated from wetland soil.</title>
        <authorList>
            <person name="Zhang Y."/>
            <person name="Wang G."/>
        </authorList>
    </citation>
    <scope>NUCLEOTIDE SEQUENCE [LARGE SCALE GENOMIC DNA]</scope>
    <source>
        <strain evidence="1 2">KCTC22721</strain>
    </source>
</reference>
<sequence>MKNVKKENLPSKICLVCQKPFSWRKKWAKNWDDVKYCSERCKKEKNFKTTDGQ</sequence>
<dbReference type="RefSeq" id="WP_109927084.1">
    <property type="nucleotide sequence ID" value="NZ_QGNZ01000004.1"/>
</dbReference>